<dbReference type="InterPro" id="IPR053158">
    <property type="entry name" value="CapK_Type1_Caps_Biosynth"/>
</dbReference>
<name>A0A398BM07_9BACI</name>
<comment type="caution">
    <text evidence="1">The sequence shown here is derived from an EMBL/GenBank/DDBJ whole genome shotgun (WGS) entry which is preliminary data.</text>
</comment>
<evidence type="ECO:0000313" key="1">
    <source>
        <dbReference type="EMBL" id="RID88800.1"/>
    </source>
</evidence>
<protein>
    <submittedName>
        <fullName evidence="1">Phenylacetate--CoA ligase family protein</fullName>
    </submittedName>
</protein>
<dbReference type="AlphaFoldDB" id="A0A398BM07"/>
<dbReference type="SUPFAM" id="SSF56801">
    <property type="entry name" value="Acetyl-CoA synthetase-like"/>
    <property type="match status" value="1"/>
</dbReference>
<dbReference type="InterPro" id="IPR042099">
    <property type="entry name" value="ANL_N_sf"/>
</dbReference>
<dbReference type="Gene3D" id="3.40.50.12780">
    <property type="entry name" value="N-terminal domain of ligase-like"/>
    <property type="match status" value="1"/>
</dbReference>
<reference evidence="1 2" key="1">
    <citation type="submission" date="2018-08" db="EMBL/GenBank/DDBJ databases">
        <title>Bacillus jemisoniae sp. nov., Bacillus chryseoplanitiae sp. nov., Bacillus resnikiae sp. nov., and Bacillus frankliniae sp. nov., isolated from Viking spacecraft and associated surfaces.</title>
        <authorList>
            <person name="Seuylemezian A."/>
            <person name="Vaishampayan P."/>
        </authorList>
    </citation>
    <scope>NUCLEOTIDE SEQUENCE [LARGE SCALE GENOMIC DNA]</scope>
    <source>
        <strain evidence="1 2">JJ-247</strain>
    </source>
</reference>
<organism evidence="1 2">
    <name type="scientific">Mesobacillus zeae</name>
    <dbReference type="NCBI Taxonomy" id="1917180"/>
    <lineage>
        <taxon>Bacteria</taxon>
        <taxon>Bacillati</taxon>
        <taxon>Bacillota</taxon>
        <taxon>Bacilli</taxon>
        <taxon>Bacillales</taxon>
        <taxon>Bacillaceae</taxon>
        <taxon>Mesobacillus</taxon>
    </lineage>
</organism>
<sequence length="406" mass="46833">MDRMFTNKQLNQAKEILSYAKEHTEFYKKALEHTDIAALNYSDFQEIPILTKEKLIFDQQEFVSKSVDYSSVMYEYTSGTTGEPFSIPRTKDDKLRTSITLLKERQKRIGRFPGLKFATFFAGSSEVVTEAEEGWLNITVKDLNEESMNRIVEKLIDYKPDFLQGSSRVLTYLAEFILTNKIDMKQSQIKMIENRAEGLLSTQKELLEQAFMCPVANMYGLRESWGVAYSCDFNHLHIMNDNVFVEILDEFGDFAGFDQTGHIHITCFHSKAMPLIRYDTGDIGMLSKKQCACGNPSFILELSGYRKLDMIQTPAGFSHPSILKYLNDYFIKNKFGIIQFQVVQEGLNAFTLRCHSLADLHESQVRQLKDKFQELLGYEASVKVIQTNHFVLKEFSSKFKWFVSNC</sequence>
<evidence type="ECO:0000313" key="2">
    <source>
        <dbReference type="Proteomes" id="UP000265816"/>
    </source>
</evidence>
<dbReference type="OrthoDB" id="580775at2"/>
<keyword evidence="2" id="KW-1185">Reference proteome</keyword>
<accession>A0A398BM07</accession>
<dbReference type="EMBL" id="QWVT01000002">
    <property type="protein sequence ID" value="RID88800.1"/>
    <property type="molecule type" value="Genomic_DNA"/>
</dbReference>
<proteinExistence type="predicted"/>
<dbReference type="GO" id="GO:0016874">
    <property type="term" value="F:ligase activity"/>
    <property type="evidence" value="ECO:0007669"/>
    <property type="project" value="UniProtKB-KW"/>
</dbReference>
<dbReference type="PANTHER" id="PTHR36932:SF1">
    <property type="entry name" value="CAPSULAR POLYSACCHARIDE BIOSYNTHESIS PROTEIN"/>
    <property type="match status" value="1"/>
</dbReference>
<gene>
    <name evidence="1" type="ORF">D1970_00705</name>
</gene>
<keyword evidence="1" id="KW-0436">Ligase</keyword>
<dbReference type="Proteomes" id="UP000265816">
    <property type="component" value="Unassembled WGS sequence"/>
</dbReference>
<dbReference type="PANTHER" id="PTHR36932">
    <property type="entry name" value="CAPSULAR POLYSACCHARIDE BIOSYNTHESIS PROTEIN"/>
    <property type="match status" value="1"/>
</dbReference>